<feature type="site" description="Important for substrate specificity" evidence="3">
    <location>
        <position position="155"/>
    </location>
</feature>
<keyword evidence="5" id="KW-1185">Reference proteome</keyword>
<evidence type="ECO:0000313" key="5">
    <source>
        <dbReference type="Proteomes" id="UP000284177"/>
    </source>
</evidence>
<dbReference type="PANTHER" id="PTHR43213:SF5">
    <property type="entry name" value="BIFUNCTIONAL DTTP_UTP PYROPHOSPHATASE_METHYLTRANSFERASE PROTEIN-RELATED"/>
    <property type="match status" value="1"/>
</dbReference>
<feature type="site" description="Important for substrate specificity" evidence="3">
    <location>
        <position position="71"/>
    </location>
</feature>
<comment type="caution">
    <text evidence="3">Lacks conserved residue(s) required for the propagation of feature annotation.</text>
</comment>
<dbReference type="CDD" id="cd00555">
    <property type="entry name" value="Maf"/>
    <property type="match status" value="1"/>
</dbReference>
<gene>
    <name evidence="4" type="ORF">BET03_09805</name>
</gene>
<dbReference type="RefSeq" id="WP_120167999.1">
    <property type="nucleotide sequence ID" value="NZ_MCIB01000007.1"/>
</dbReference>
<feature type="site" description="Important for substrate specificity" evidence="3">
    <location>
        <position position="12"/>
    </location>
</feature>
<evidence type="ECO:0000256" key="1">
    <source>
        <dbReference type="ARBA" id="ARBA00001968"/>
    </source>
</evidence>
<organism evidence="4 5">
    <name type="scientific">Thermohalobacter berrensis</name>
    <dbReference type="NCBI Taxonomy" id="99594"/>
    <lineage>
        <taxon>Bacteria</taxon>
        <taxon>Bacillati</taxon>
        <taxon>Bacillota</taxon>
        <taxon>Tissierellia</taxon>
        <taxon>Tissierellales</taxon>
        <taxon>Thermohalobacteraceae</taxon>
        <taxon>Thermohalobacter</taxon>
    </lineage>
</organism>
<dbReference type="Pfam" id="PF02545">
    <property type="entry name" value="Maf"/>
    <property type="match status" value="1"/>
</dbReference>
<sequence>MKKLILASSSPRRKDILSKYNIDIKIVESNINEKISQNERPKDIAMSLAFQKAYGVALKVDKGEVVLAADTIVVYKGKILGKPQDRGEAIDMLLNLNGKEHYVITGLAIIKAGTKTKVVDYEKTKVKFRNLDRNKIISYVNTGEYSDKAGAYGIQGYGSILVDKIDGSYSNVVGLPISKVDYLLEKFFNIKLL</sequence>
<dbReference type="AlphaFoldDB" id="A0A419T704"/>
<accession>A0A419T704</accession>
<keyword evidence="2 3" id="KW-0378">Hydrolase</keyword>
<reference evidence="4 5" key="1">
    <citation type="submission" date="2016-08" db="EMBL/GenBank/DDBJ databases">
        <title>Novel Firmicutes and Novel Genomes.</title>
        <authorList>
            <person name="Poppleton D.I."/>
            <person name="Gribaldo S."/>
        </authorList>
    </citation>
    <scope>NUCLEOTIDE SEQUENCE [LARGE SCALE GENOMIC DNA]</scope>
    <source>
        <strain evidence="4 5">CTT3</strain>
    </source>
</reference>
<dbReference type="EC" id="3.6.1.9" evidence="3"/>
<comment type="function">
    <text evidence="3">Nucleoside triphosphate pyrophosphatase that hydrolyzes dTTP and UTP. May have a dual role in cell division arrest and in preventing the incorporation of modified nucleotides into cellular nucleic acids.</text>
</comment>
<dbReference type="EMBL" id="MCIB01000007">
    <property type="protein sequence ID" value="RKD33199.1"/>
    <property type="molecule type" value="Genomic_DNA"/>
</dbReference>
<dbReference type="GO" id="GO:0005737">
    <property type="term" value="C:cytoplasm"/>
    <property type="evidence" value="ECO:0007669"/>
    <property type="project" value="UniProtKB-SubCell"/>
</dbReference>
<keyword evidence="3" id="KW-0546">Nucleotide metabolism</keyword>
<comment type="catalytic activity">
    <reaction evidence="3">
        <text>dTTP + H2O = dTMP + diphosphate + H(+)</text>
        <dbReference type="Rhea" id="RHEA:28534"/>
        <dbReference type="ChEBI" id="CHEBI:15377"/>
        <dbReference type="ChEBI" id="CHEBI:15378"/>
        <dbReference type="ChEBI" id="CHEBI:33019"/>
        <dbReference type="ChEBI" id="CHEBI:37568"/>
        <dbReference type="ChEBI" id="CHEBI:63528"/>
        <dbReference type="EC" id="3.6.1.9"/>
    </reaction>
</comment>
<dbReference type="PANTHER" id="PTHR43213">
    <property type="entry name" value="BIFUNCTIONAL DTTP/UTP PYROPHOSPHATASE/METHYLTRANSFERASE PROTEIN-RELATED"/>
    <property type="match status" value="1"/>
</dbReference>
<dbReference type="PIRSF" id="PIRSF006305">
    <property type="entry name" value="Maf"/>
    <property type="match status" value="1"/>
</dbReference>
<feature type="active site" description="Proton acceptor" evidence="3">
    <location>
        <position position="70"/>
    </location>
</feature>
<dbReference type="Proteomes" id="UP000284177">
    <property type="component" value="Unassembled WGS sequence"/>
</dbReference>
<dbReference type="HAMAP" id="MF_00528">
    <property type="entry name" value="Maf"/>
    <property type="match status" value="1"/>
</dbReference>
<dbReference type="InterPro" id="IPR029001">
    <property type="entry name" value="ITPase-like_fam"/>
</dbReference>
<dbReference type="GO" id="GO:0009117">
    <property type="term" value="P:nucleotide metabolic process"/>
    <property type="evidence" value="ECO:0007669"/>
    <property type="project" value="UniProtKB-KW"/>
</dbReference>
<comment type="similarity">
    <text evidence="3">Belongs to the Maf family. YhdE subfamily.</text>
</comment>
<protein>
    <recommendedName>
        <fullName evidence="3">dTTP/UTP pyrophosphatase</fullName>
        <shortName evidence="3">dTTPase/UTPase</shortName>
        <ecNumber evidence="3">3.6.1.9</ecNumber>
    </recommendedName>
    <alternativeName>
        <fullName evidence="3">Nucleoside triphosphate pyrophosphatase</fullName>
    </alternativeName>
    <alternativeName>
        <fullName evidence="3">Nucleotide pyrophosphatase</fullName>
        <shortName evidence="3">Nucleotide PPase</shortName>
    </alternativeName>
</protein>
<comment type="cofactor">
    <cofactor evidence="1 3">
        <name>a divalent metal cation</name>
        <dbReference type="ChEBI" id="CHEBI:60240"/>
    </cofactor>
</comment>
<proteinExistence type="inferred from homology"/>
<evidence type="ECO:0000256" key="2">
    <source>
        <dbReference type="ARBA" id="ARBA00022801"/>
    </source>
</evidence>
<comment type="caution">
    <text evidence="4">The sequence shown here is derived from an EMBL/GenBank/DDBJ whole genome shotgun (WGS) entry which is preliminary data.</text>
</comment>
<dbReference type="GO" id="GO:0036218">
    <property type="term" value="F:dTTP diphosphatase activity"/>
    <property type="evidence" value="ECO:0007669"/>
    <property type="project" value="RHEA"/>
</dbReference>
<comment type="catalytic activity">
    <reaction evidence="3">
        <text>UTP + H2O = UMP + diphosphate + H(+)</text>
        <dbReference type="Rhea" id="RHEA:29395"/>
        <dbReference type="ChEBI" id="CHEBI:15377"/>
        <dbReference type="ChEBI" id="CHEBI:15378"/>
        <dbReference type="ChEBI" id="CHEBI:33019"/>
        <dbReference type="ChEBI" id="CHEBI:46398"/>
        <dbReference type="ChEBI" id="CHEBI:57865"/>
        <dbReference type="EC" id="3.6.1.9"/>
    </reaction>
</comment>
<evidence type="ECO:0000313" key="4">
    <source>
        <dbReference type="EMBL" id="RKD33199.1"/>
    </source>
</evidence>
<name>A0A419T704_9FIRM</name>
<dbReference type="NCBIfam" id="TIGR00172">
    <property type="entry name" value="maf"/>
    <property type="match status" value="1"/>
</dbReference>
<comment type="subcellular location">
    <subcellularLocation>
        <location evidence="3">Cytoplasm</location>
    </subcellularLocation>
</comment>
<dbReference type="Gene3D" id="3.90.950.10">
    <property type="match status" value="1"/>
</dbReference>
<dbReference type="SUPFAM" id="SSF52972">
    <property type="entry name" value="ITPase-like"/>
    <property type="match status" value="1"/>
</dbReference>
<dbReference type="InterPro" id="IPR003697">
    <property type="entry name" value="Maf-like"/>
</dbReference>
<keyword evidence="3" id="KW-0963">Cytoplasm</keyword>
<evidence type="ECO:0000256" key="3">
    <source>
        <dbReference type="HAMAP-Rule" id="MF_00528"/>
    </source>
</evidence>
<dbReference type="GO" id="GO:0036221">
    <property type="term" value="F:UTP diphosphatase activity"/>
    <property type="evidence" value="ECO:0007669"/>
    <property type="project" value="RHEA"/>
</dbReference>
<dbReference type="OrthoDB" id="9807767at2"/>